<evidence type="ECO:0000313" key="2">
    <source>
        <dbReference type="EMBL" id="MDM8202284.1"/>
    </source>
</evidence>
<sequence>MKKRYFLAIAIIVAILPIIVISIVYFAWSRNIFDNPDFWYGYMAYFGTACLAMVSLWQNENANSTNKELSEKNLYYQKIVCQKLYPIISVKNIKSAKCISTYCANNKVPSKQTFFRYSTWNSSALHDCWEQVISVNLDCEKDEETQIFQKSISFECCNLSESVIRHISIDDIVVCGVEKNFEAIHCTNKVEGDGLSSILNQNESIQLTVDVYFKSDVYKKIDDSLGGISMILFLTNTTITGVQQKQYVSIWVAQNNTKVAYGDKTYTEVSKKWTN</sequence>
<keyword evidence="3" id="KW-1185">Reference proteome</keyword>
<feature type="transmembrane region" description="Helical" evidence="1">
    <location>
        <begin position="39"/>
        <end position="57"/>
    </location>
</feature>
<reference evidence="2 3" key="3">
    <citation type="submission" date="2023-06" db="EMBL/GenBank/DDBJ databases">
        <authorList>
            <person name="Zeman M."/>
            <person name="Kubasova T."/>
            <person name="Jahodarova E."/>
            <person name="Nykrynova M."/>
            <person name="Rychlik I."/>
        </authorList>
    </citation>
    <scope>NUCLEOTIDE SEQUENCE [LARGE SCALE GENOMIC DNA]</scope>
    <source>
        <strain evidence="2 3">ET340</strain>
    </source>
</reference>
<dbReference type="Proteomes" id="UP001529380">
    <property type="component" value="Unassembled WGS sequence"/>
</dbReference>
<keyword evidence="1" id="KW-0812">Transmembrane</keyword>
<reference evidence="2 3" key="1">
    <citation type="submission" date="2023-06" db="EMBL/GenBank/DDBJ databases">
        <title>Identification and characterization of horizontal gene transfer across gut microbiota members of farm animals based on homology search.</title>
        <authorList>
            <person name="Schwarzerova J."/>
            <person name="Nykrynova M."/>
            <person name="Jureckova K."/>
            <person name="Cejkova D."/>
            <person name="Rychlik I."/>
        </authorList>
    </citation>
    <scope>NUCLEOTIDE SEQUENCE [LARGE SCALE GENOMIC DNA]</scope>
    <source>
        <strain evidence="2 3">ET340</strain>
    </source>
</reference>
<accession>A0ABT7UTR7</accession>
<dbReference type="RefSeq" id="WP_289600614.1">
    <property type="nucleotide sequence ID" value="NZ_JAUDCL010000033.1"/>
</dbReference>
<dbReference type="EMBL" id="JAUDCL010000033">
    <property type="protein sequence ID" value="MDM8202284.1"/>
    <property type="molecule type" value="Genomic_DNA"/>
</dbReference>
<comment type="caution">
    <text evidence="2">The sequence shown here is derived from an EMBL/GenBank/DDBJ whole genome shotgun (WGS) entry which is preliminary data.</text>
</comment>
<name>A0ABT7UTR7_9FIRM</name>
<keyword evidence="1" id="KW-1133">Transmembrane helix</keyword>
<evidence type="ECO:0000313" key="3">
    <source>
        <dbReference type="Proteomes" id="UP001529380"/>
    </source>
</evidence>
<organism evidence="2 3">
    <name type="scientific">Allofournierella massiliensis</name>
    <dbReference type="NCBI Taxonomy" id="1650663"/>
    <lineage>
        <taxon>Bacteria</taxon>
        <taxon>Bacillati</taxon>
        <taxon>Bacillota</taxon>
        <taxon>Clostridia</taxon>
        <taxon>Eubacteriales</taxon>
        <taxon>Oscillospiraceae</taxon>
        <taxon>Allofournierella</taxon>
    </lineage>
</organism>
<protein>
    <submittedName>
        <fullName evidence="2">Uncharacterized protein</fullName>
    </submittedName>
</protein>
<reference evidence="3" key="2">
    <citation type="submission" date="2023-06" db="EMBL/GenBank/DDBJ databases">
        <title>Identification and characterization of horizontal gene transfer across gut microbiota members of farm animals based on homology search.</title>
        <authorList>
            <person name="Zeman M."/>
            <person name="Kubasova T."/>
            <person name="Jahodarova E."/>
            <person name="Nykrynova M."/>
            <person name="Rychlik I."/>
        </authorList>
    </citation>
    <scope>NUCLEOTIDE SEQUENCE [LARGE SCALE GENOMIC DNA]</scope>
    <source>
        <strain evidence="3">ET340</strain>
    </source>
</reference>
<evidence type="ECO:0000256" key="1">
    <source>
        <dbReference type="SAM" id="Phobius"/>
    </source>
</evidence>
<gene>
    <name evidence="2" type="ORF">QUW08_13415</name>
</gene>
<keyword evidence="1" id="KW-0472">Membrane</keyword>
<proteinExistence type="predicted"/>
<feature type="transmembrane region" description="Helical" evidence="1">
    <location>
        <begin position="5"/>
        <end position="27"/>
    </location>
</feature>